<dbReference type="InterPro" id="IPR036641">
    <property type="entry name" value="HPT_dom_sf"/>
</dbReference>
<evidence type="ECO:0000256" key="3">
    <source>
        <dbReference type="ARBA" id="ARBA00012438"/>
    </source>
</evidence>
<keyword evidence="10" id="KW-0902">Two-component regulatory system</keyword>
<dbReference type="Gene3D" id="3.30.565.10">
    <property type="entry name" value="Histidine kinase-like ATPase, C-terminal domain"/>
    <property type="match status" value="1"/>
</dbReference>
<comment type="subcellular location">
    <subcellularLocation>
        <location evidence="2">Cell membrane</location>
        <topology evidence="2">Multi-pass membrane protein</topology>
    </subcellularLocation>
</comment>
<dbReference type="EC" id="2.7.13.3" evidence="3"/>
<feature type="domain" description="PAS" evidence="17">
    <location>
        <begin position="231"/>
        <end position="260"/>
    </location>
</feature>
<dbReference type="InterPro" id="IPR000014">
    <property type="entry name" value="PAS"/>
</dbReference>
<evidence type="ECO:0000256" key="6">
    <source>
        <dbReference type="ARBA" id="ARBA00022692"/>
    </source>
</evidence>
<dbReference type="SUPFAM" id="SSF55874">
    <property type="entry name" value="ATPase domain of HSP90 chaperone/DNA topoisomerase II/histidine kinase"/>
    <property type="match status" value="1"/>
</dbReference>
<dbReference type="CDD" id="cd00130">
    <property type="entry name" value="PAS"/>
    <property type="match status" value="2"/>
</dbReference>
<evidence type="ECO:0000313" key="20">
    <source>
        <dbReference type="EMBL" id="MCV2368940.1"/>
    </source>
</evidence>
<dbReference type="Pfam" id="PF02518">
    <property type="entry name" value="HATPase_c"/>
    <property type="match status" value="1"/>
</dbReference>
<dbReference type="Pfam" id="PF13426">
    <property type="entry name" value="PAS_9"/>
    <property type="match status" value="1"/>
</dbReference>
<dbReference type="PROSITE" id="PS50109">
    <property type="entry name" value="HIS_KIN"/>
    <property type="match status" value="1"/>
</dbReference>
<keyword evidence="21" id="KW-1185">Reference proteome</keyword>
<evidence type="ECO:0000256" key="13">
    <source>
        <dbReference type="PROSITE-ProRule" id="PRU00169"/>
    </source>
</evidence>
<evidence type="ECO:0000259" key="15">
    <source>
        <dbReference type="PROSITE" id="PS50109"/>
    </source>
</evidence>
<dbReference type="SUPFAM" id="SSF47384">
    <property type="entry name" value="Homodimeric domain of signal transducing histidine kinase"/>
    <property type="match status" value="1"/>
</dbReference>
<evidence type="ECO:0000256" key="9">
    <source>
        <dbReference type="ARBA" id="ARBA00022989"/>
    </source>
</evidence>
<keyword evidence="6 14" id="KW-0812">Transmembrane</keyword>
<keyword evidence="5 13" id="KW-0597">Phosphoprotein</keyword>
<dbReference type="InterPro" id="IPR003661">
    <property type="entry name" value="HisK_dim/P_dom"/>
</dbReference>
<feature type="modified residue" description="4-aspartylphosphate" evidence="13">
    <location>
        <position position="829"/>
    </location>
</feature>
<dbReference type="InterPro" id="IPR036890">
    <property type="entry name" value="HATPase_C_sf"/>
</dbReference>
<comment type="catalytic activity">
    <reaction evidence="1">
        <text>ATP + protein L-histidine = ADP + protein N-phospho-L-histidine.</text>
        <dbReference type="EC" id="2.7.13.3"/>
    </reaction>
</comment>
<evidence type="ECO:0000259" key="19">
    <source>
        <dbReference type="PROSITE" id="PS50894"/>
    </source>
</evidence>
<dbReference type="SMART" id="SM00073">
    <property type="entry name" value="HPT"/>
    <property type="match status" value="1"/>
</dbReference>
<dbReference type="Gene3D" id="1.20.120.160">
    <property type="entry name" value="HPT domain"/>
    <property type="match status" value="1"/>
</dbReference>
<dbReference type="Gene3D" id="3.40.50.2300">
    <property type="match status" value="2"/>
</dbReference>
<feature type="domain" description="Histidine kinase" evidence="15">
    <location>
        <begin position="359"/>
        <end position="583"/>
    </location>
</feature>
<dbReference type="SMART" id="SM00448">
    <property type="entry name" value="REC"/>
    <property type="match status" value="2"/>
</dbReference>
<dbReference type="Proteomes" id="UP001209701">
    <property type="component" value="Unassembled WGS sequence"/>
</dbReference>
<dbReference type="SMART" id="SM00086">
    <property type="entry name" value="PAC"/>
    <property type="match status" value="2"/>
</dbReference>
<evidence type="ECO:0000256" key="4">
    <source>
        <dbReference type="ARBA" id="ARBA00022475"/>
    </source>
</evidence>
<dbReference type="RefSeq" id="WP_263571532.1">
    <property type="nucleotide sequence ID" value="NZ_JAJIRN010000005.1"/>
</dbReference>
<gene>
    <name evidence="20" type="ORF">LNV07_12695</name>
</gene>
<dbReference type="EMBL" id="JAJIRN010000005">
    <property type="protein sequence ID" value="MCV2368940.1"/>
    <property type="molecule type" value="Genomic_DNA"/>
</dbReference>
<dbReference type="NCBIfam" id="TIGR00229">
    <property type="entry name" value="sensory_box"/>
    <property type="match status" value="2"/>
</dbReference>
<dbReference type="Pfam" id="PF00072">
    <property type="entry name" value="Response_reg"/>
    <property type="match status" value="2"/>
</dbReference>
<keyword evidence="4" id="KW-1003">Cell membrane</keyword>
<dbReference type="CDD" id="cd17546">
    <property type="entry name" value="REC_hyHK_CKI1_RcsC-like"/>
    <property type="match status" value="2"/>
</dbReference>
<dbReference type="SMART" id="SM00091">
    <property type="entry name" value="PAS"/>
    <property type="match status" value="2"/>
</dbReference>
<feature type="transmembrane region" description="Helical" evidence="14">
    <location>
        <begin position="47"/>
        <end position="68"/>
    </location>
</feature>
<evidence type="ECO:0000256" key="1">
    <source>
        <dbReference type="ARBA" id="ARBA00000085"/>
    </source>
</evidence>
<feature type="domain" description="PAS" evidence="17">
    <location>
        <begin position="103"/>
        <end position="132"/>
    </location>
</feature>
<dbReference type="InterPro" id="IPR000700">
    <property type="entry name" value="PAS-assoc_C"/>
</dbReference>
<dbReference type="InterPro" id="IPR004358">
    <property type="entry name" value="Sig_transdc_His_kin-like_C"/>
</dbReference>
<feature type="domain" description="PAC" evidence="18">
    <location>
        <begin position="287"/>
        <end position="341"/>
    </location>
</feature>
<dbReference type="InterPro" id="IPR001610">
    <property type="entry name" value="PAC"/>
</dbReference>
<accession>A0ABT2YFW3</accession>
<organism evidence="20 21">
    <name type="scientific">Roseateles oligotrophus</name>
    <dbReference type="NCBI Taxonomy" id="1769250"/>
    <lineage>
        <taxon>Bacteria</taxon>
        <taxon>Pseudomonadati</taxon>
        <taxon>Pseudomonadota</taxon>
        <taxon>Betaproteobacteria</taxon>
        <taxon>Burkholderiales</taxon>
        <taxon>Sphaerotilaceae</taxon>
        <taxon>Roseateles</taxon>
    </lineage>
</organism>
<dbReference type="SUPFAM" id="SSF52172">
    <property type="entry name" value="CheY-like"/>
    <property type="match status" value="2"/>
</dbReference>
<dbReference type="PRINTS" id="PR00344">
    <property type="entry name" value="BCTRLSENSOR"/>
</dbReference>
<keyword evidence="7" id="KW-0547">Nucleotide-binding</keyword>
<feature type="domain" description="HPt" evidence="19">
    <location>
        <begin position="936"/>
        <end position="1037"/>
    </location>
</feature>
<keyword evidence="11 14" id="KW-0472">Membrane</keyword>
<keyword evidence="8" id="KW-0067">ATP-binding</keyword>
<feature type="modified residue" description="Phosphohistidine" evidence="12">
    <location>
        <position position="975"/>
    </location>
</feature>
<sequence length="1143" mass="123623">MKQPSHNKQTGQPWRKLLPLAGLALLLLIAGEWPVLSESYPRDLPVWLWFMLRLSGLALGLLWVWVYLGRTHQQTSELVQARDDEFKRDNEALLTTLNQHAIVSVADRAGRITAVNDAFCTISGYSREELIGANHRIVNSGEQSAEFWVDMWADISSGRPWRHEVCNRAKNGSLYWVDTVVAPLLGADGEVEKYISIRTDISRSKTDALKLSAALRDSQALLSTLHLHAIVSVADRAGRITEVNDAFCAISGYSREELIGANHRIVNSGEQSAEFWVDMWADISSGRPWRHEVCNRAKNGSLYWVDTVVAPLQGADGRVEKYISIRTDISAHKFAQQALTLAKQLADAANQAKSDFLANMSHELRTPMNAILGLLTLLGKTQLSSRQLDYTEKTQGAARSLLGLLNEILDFSKIEAGKMTLDPQQFLFEDVLTDLSVILSSNLGAKKKVEILFDIDPELPPSLIGDALRLKQVLINLSGNALKFTAEGSLVLAVKLMERNASVATLKISVRDTGIGIAPENHQRIFSGFSQAESSTTRRYGGTGLGVAISQRLVALMGGKLELESALGQGSCFYFTISLPLAMDEELPPGLSHAPVDAAANSASTAAAPRVLVVEDDPQARDLLARMCASLGWAAEVLGSGEAALQRLALLGKRTTQTPRGVEACPYEAIFVDWQLPGLDGWQTCQGVRALGARPIPLLLALVTAQDRELLAQRSPQEQALLDGYLVKPVTSAMLSNALSQARALRSRSGTAGLAVMESTAATPNEAAVLERRLAGLRLLLVEDNLNNQLVARELLEDEGATVQIANDGQEGVAAVAAMAPPFDVVLMDLQMPVMDGLTAARTIRQDLRLLNLPIVAMTANAMSSDREACLAVGMNDHIGKPFELDDLVRVVLRLAGRQAQAGPRPSEPQLDSALSAQATAAGVELAEALQRLGGKQEIYGRMLRSFVSDLARMPEQLRSALTQGDRLGAIRQMHTLKGLAATLGAVPLSAAAARAEKQLLALAADDQDQNRDKARQQALDLARPVCKAIEAALPGLTGLQATLQASSQAIAAIQTAQARAQAFDVTLLRTELQRLALLLQDADMAAMDHMAQVFKSYCVQSGAAKEQEEISAKMRALDDAVGMLDFELAMRLCAELIEGLST</sequence>
<feature type="modified residue" description="4-aspartylphosphate" evidence="13">
    <location>
        <position position="673"/>
    </location>
</feature>
<dbReference type="SUPFAM" id="SSF55785">
    <property type="entry name" value="PYP-like sensor domain (PAS domain)"/>
    <property type="match status" value="2"/>
</dbReference>
<evidence type="ECO:0000256" key="8">
    <source>
        <dbReference type="ARBA" id="ARBA00022840"/>
    </source>
</evidence>
<dbReference type="CDD" id="cd16922">
    <property type="entry name" value="HATPase_EvgS-ArcB-TorS-like"/>
    <property type="match status" value="1"/>
</dbReference>
<dbReference type="InterPro" id="IPR001789">
    <property type="entry name" value="Sig_transdc_resp-reg_receiver"/>
</dbReference>
<evidence type="ECO:0000256" key="2">
    <source>
        <dbReference type="ARBA" id="ARBA00004651"/>
    </source>
</evidence>
<dbReference type="InterPro" id="IPR036097">
    <property type="entry name" value="HisK_dim/P_sf"/>
</dbReference>
<evidence type="ECO:0000313" key="21">
    <source>
        <dbReference type="Proteomes" id="UP001209701"/>
    </source>
</evidence>
<dbReference type="PANTHER" id="PTHR45339:SF1">
    <property type="entry name" value="HYBRID SIGNAL TRANSDUCTION HISTIDINE KINASE J"/>
    <property type="match status" value="1"/>
</dbReference>
<dbReference type="SMART" id="SM00388">
    <property type="entry name" value="HisKA"/>
    <property type="match status" value="1"/>
</dbReference>
<dbReference type="PROSITE" id="PS50110">
    <property type="entry name" value="RESPONSE_REGULATORY"/>
    <property type="match status" value="2"/>
</dbReference>
<evidence type="ECO:0000256" key="14">
    <source>
        <dbReference type="SAM" id="Phobius"/>
    </source>
</evidence>
<evidence type="ECO:0000259" key="18">
    <source>
        <dbReference type="PROSITE" id="PS50113"/>
    </source>
</evidence>
<dbReference type="CDD" id="cd00082">
    <property type="entry name" value="HisKA"/>
    <property type="match status" value="1"/>
</dbReference>
<dbReference type="Gene3D" id="3.30.450.20">
    <property type="entry name" value="PAS domain"/>
    <property type="match status" value="2"/>
</dbReference>
<evidence type="ECO:0000256" key="7">
    <source>
        <dbReference type="ARBA" id="ARBA00022741"/>
    </source>
</evidence>
<dbReference type="Pfam" id="PF01627">
    <property type="entry name" value="Hpt"/>
    <property type="match status" value="1"/>
</dbReference>
<feature type="domain" description="Response regulatory" evidence="16">
    <location>
        <begin position="610"/>
        <end position="743"/>
    </location>
</feature>
<feature type="domain" description="PAC" evidence="18">
    <location>
        <begin position="159"/>
        <end position="213"/>
    </location>
</feature>
<dbReference type="InterPro" id="IPR003594">
    <property type="entry name" value="HATPase_dom"/>
</dbReference>
<dbReference type="InterPro" id="IPR008207">
    <property type="entry name" value="Sig_transdc_His_kin_Hpt_dom"/>
</dbReference>
<reference evidence="20 21" key="1">
    <citation type="submission" date="2021-11" db="EMBL/GenBank/DDBJ databases">
        <authorList>
            <person name="Liang Q."/>
            <person name="Mou H."/>
            <person name="Liu Z."/>
        </authorList>
    </citation>
    <scope>NUCLEOTIDE SEQUENCE [LARGE SCALE GENOMIC DNA]</scope>
    <source>
        <strain evidence="20 21">CHU3</strain>
    </source>
</reference>
<proteinExistence type="predicted"/>
<dbReference type="InterPro" id="IPR035965">
    <property type="entry name" value="PAS-like_dom_sf"/>
</dbReference>
<dbReference type="Gene3D" id="1.10.287.130">
    <property type="match status" value="1"/>
</dbReference>
<dbReference type="PROSITE" id="PS50113">
    <property type="entry name" value="PAC"/>
    <property type="match status" value="2"/>
</dbReference>
<dbReference type="SUPFAM" id="SSF47226">
    <property type="entry name" value="Histidine-containing phosphotransfer domain, HPT domain"/>
    <property type="match status" value="1"/>
</dbReference>
<name>A0ABT2YFW3_9BURK</name>
<dbReference type="Pfam" id="PF00512">
    <property type="entry name" value="HisKA"/>
    <property type="match status" value="1"/>
</dbReference>
<dbReference type="PANTHER" id="PTHR45339">
    <property type="entry name" value="HYBRID SIGNAL TRANSDUCTION HISTIDINE KINASE J"/>
    <property type="match status" value="1"/>
</dbReference>
<dbReference type="InterPro" id="IPR013767">
    <property type="entry name" value="PAS_fold"/>
</dbReference>
<protein>
    <recommendedName>
        <fullName evidence="3">histidine kinase</fullName>
        <ecNumber evidence="3">2.7.13.3</ecNumber>
    </recommendedName>
</protein>
<comment type="caution">
    <text evidence="20">The sequence shown here is derived from an EMBL/GenBank/DDBJ whole genome shotgun (WGS) entry which is preliminary data.</text>
</comment>
<dbReference type="PROSITE" id="PS50894">
    <property type="entry name" value="HPT"/>
    <property type="match status" value="1"/>
</dbReference>
<dbReference type="InterPro" id="IPR011006">
    <property type="entry name" value="CheY-like_superfamily"/>
</dbReference>
<evidence type="ECO:0000256" key="12">
    <source>
        <dbReference type="PROSITE-ProRule" id="PRU00110"/>
    </source>
</evidence>
<evidence type="ECO:0000256" key="10">
    <source>
        <dbReference type="ARBA" id="ARBA00023012"/>
    </source>
</evidence>
<evidence type="ECO:0000259" key="16">
    <source>
        <dbReference type="PROSITE" id="PS50110"/>
    </source>
</evidence>
<dbReference type="Pfam" id="PF00989">
    <property type="entry name" value="PAS"/>
    <property type="match status" value="1"/>
</dbReference>
<evidence type="ECO:0000259" key="17">
    <source>
        <dbReference type="PROSITE" id="PS50112"/>
    </source>
</evidence>
<keyword evidence="9 14" id="KW-1133">Transmembrane helix</keyword>
<evidence type="ECO:0000256" key="5">
    <source>
        <dbReference type="ARBA" id="ARBA00022553"/>
    </source>
</evidence>
<evidence type="ECO:0000256" key="11">
    <source>
        <dbReference type="ARBA" id="ARBA00023136"/>
    </source>
</evidence>
<dbReference type="PROSITE" id="PS50112">
    <property type="entry name" value="PAS"/>
    <property type="match status" value="2"/>
</dbReference>
<feature type="domain" description="Response regulatory" evidence="16">
    <location>
        <begin position="778"/>
        <end position="896"/>
    </location>
</feature>
<dbReference type="SMART" id="SM00387">
    <property type="entry name" value="HATPase_c"/>
    <property type="match status" value="1"/>
</dbReference>
<dbReference type="InterPro" id="IPR005467">
    <property type="entry name" value="His_kinase_dom"/>
</dbReference>